<keyword evidence="2" id="KW-1185">Reference proteome</keyword>
<comment type="caution">
    <text evidence="1">The sequence shown here is derived from an EMBL/GenBank/DDBJ whole genome shotgun (WGS) entry which is preliminary data.</text>
</comment>
<sequence>MTGYAHVVLTNQTKGVTSESLPGKPMNDWSANCPLEFHREDFEQSSKQNKQDYEVLQGGESFVKKRTPLDGNIIEQKSLKTYKHTEEHGESSEPKFCKGQLRSSKGQIEKLEKRLTIHTIRIKREFASADHEVASTYPEKTHIIIEKQGYTAYQVFNSDETWLWWK</sequence>
<protein>
    <submittedName>
        <fullName evidence="1">Uncharacterized protein</fullName>
    </submittedName>
</protein>
<evidence type="ECO:0000313" key="2">
    <source>
        <dbReference type="Proteomes" id="UP000887013"/>
    </source>
</evidence>
<organism evidence="1 2">
    <name type="scientific">Nephila pilipes</name>
    <name type="common">Giant wood spider</name>
    <name type="synonym">Nephila maculata</name>
    <dbReference type="NCBI Taxonomy" id="299642"/>
    <lineage>
        <taxon>Eukaryota</taxon>
        <taxon>Metazoa</taxon>
        <taxon>Ecdysozoa</taxon>
        <taxon>Arthropoda</taxon>
        <taxon>Chelicerata</taxon>
        <taxon>Arachnida</taxon>
        <taxon>Araneae</taxon>
        <taxon>Araneomorphae</taxon>
        <taxon>Entelegynae</taxon>
        <taxon>Araneoidea</taxon>
        <taxon>Nephilidae</taxon>
        <taxon>Nephila</taxon>
    </lineage>
</organism>
<evidence type="ECO:0000313" key="1">
    <source>
        <dbReference type="EMBL" id="GFT78068.1"/>
    </source>
</evidence>
<dbReference type="EMBL" id="BMAW01118085">
    <property type="protein sequence ID" value="GFT78068.1"/>
    <property type="molecule type" value="Genomic_DNA"/>
</dbReference>
<name>A0A8X6U5Y5_NEPPI</name>
<proteinExistence type="predicted"/>
<gene>
    <name evidence="1" type="ORF">NPIL_497741</name>
</gene>
<dbReference type="Proteomes" id="UP000887013">
    <property type="component" value="Unassembled WGS sequence"/>
</dbReference>
<reference evidence="1" key="1">
    <citation type="submission" date="2020-08" db="EMBL/GenBank/DDBJ databases">
        <title>Multicomponent nature underlies the extraordinary mechanical properties of spider dragline silk.</title>
        <authorList>
            <person name="Kono N."/>
            <person name="Nakamura H."/>
            <person name="Mori M."/>
            <person name="Yoshida Y."/>
            <person name="Ohtoshi R."/>
            <person name="Malay A.D."/>
            <person name="Moran D.A.P."/>
            <person name="Tomita M."/>
            <person name="Numata K."/>
            <person name="Arakawa K."/>
        </authorList>
    </citation>
    <scope>NUCLEOTIDE SEQUENCE</scope>
</reference>
<accession>A0A8X6U5Y5</accession>
<dbReference type="AlphaFoldDB" id="A0A8X6U5Y5"/>